<feature type="non-terminal residue" evidence="2">
    <location>
        <position position="265"/>
    </location>
</feature>
<protein>
    <submittedName>
        <fullName evidence="2">Uncharacterized protein</fullName>
    </submittedName>
</protein>
<keyword evidence="3" id="KW-1185">Reference proteome</keyword>
<comment type="caution">
    <text evidence="2">The sequence shown here is derived from an EMBL/GenBank/DDBJ whole genome shotgun (WGS) entry which is preliminary data.</text>
</comment>
<evidence type="ECO:0000256" key="1">
    <source>
        <dbReference type="SAM" id="Coils"/>
    </source>
</evidence>
<dbReference type="Proteomes" id="UP001163798">
    <property type="component" value="Unassembled WGS sequence"/>
</dbReference>
<dbReference type="EMBL" id="MU793678">
    <property type="protein sequence ID" value="KAJ3780657.1"/>
    <property type="molecule type" value="Genomic_DNA"/>
</dbReference>
<feature type="coiled-coil region" evidence="1">
    <location>
        <begin position="8"/>
        <end position="105"/>
    </location>
</feature>
<gene>
    <name evidence="2" type="ORF">GGU10DRAFT_380357</name>
</gene>
<sequence>SETVAERLETSHLRAAELEATIKRVEGERDDLKKNLTILEKAPRNTPGQQSEVSARSAALEAQVQALDSTVRRVTAERDTLENDVLASEEQVRKLQTLNETLQEDHSQVVTSRDTLVHENRALLAMNQVLSDSFTNLETEQEGRVSRVCLLPVTSFLKETQSVQSRFERLQQNHDRVMTKLQNAQQEAEARTTAERMNSNGINEELRELREEHARTVRKLAATKSREAELEKECDDAANRAVELEKQNDKSKEECNTLNRMNVIN</sequence>
<feature type="coiled-coil region" evidence="1">
    <location>
        <begin position="167"/>
        <end position="261"/>
    </location>
</feature>
<proteinExistence type="predicted"/>
<dbReference type="AlphaFoldDB" id="A0AA38KTL0"/>
<name>A0AA38KTL0_9AGAR</name>
<accession>A0AA38KTL0</accession>
<organism evidence="2 3">
    <name type="scientific">Lentinula aff. detonsa</name>
    <dbReference type="NCBI Taxonomy" id="2804958"/>
    <lineage>
        <taxon>Eukaryota</taxon>
        <taxon>Fungi</taxon>
        <taxon>Dikarya</taxon>
        <taxon>Basidiomycota</taxon>
        <taxon>Agaricomycotina</taxon>
        <taxon>Agaricomycetes</taxon>
        <taxon>Agaricomycetidae</taxon>
        <taxon>Agaricales</taxon>
        <taxon>Marasmiineae</taxon>
        <taxon>Omphalotaceae</taxon>
        <taxon>Lentinula</taxon>
    </lineage>
</organism>
<evidence type="ECO:0000313" key="2">
    <source>
        <dbReference type="EMBL" id="KAJ3780657.1"/>
    </source>
</evidence>
<evidence type="ECO:0000313" key="3">
    <source>
        <dbReference type="Proteomes" id="UP001163798"/>
    </source>
</evidence>
<reference evidence="2" key="1">
    <citation type="submission" date="2022-08" db="EMBL/GenBank/DDBJ databases">
        <authorList>
            <consortium name="DOE Joint Genome Institute"/>
            <person name="Min B."/>
            <person name="Riley R."/>
            <person name="Sierra-Patev S."/>
            <person name="Naranjo-Ortiz M."/>
            <person name="Looney B."/>
            <person name="Konkel Z."/>
            <person name="Slot J.C."/>
            <person name="Sakamoto Y."/>
            <person name="Steenwyk J.L."/>
            <person name="Rokas A."/>
            <person name="Carro J."/>
            <person name="Camarero S."/>
            <person name="Ferreira P."/>
            <person name="Molpeceres G."/>
            <person name="Ruiz-Duenas F.J."/>
            <person name="Serrano A."/>
            <person name="Henrissat B."/>
            <person name="Drula E."/>
            <person name="Hughes K.W."/>
            <person name="Mata J.L."/>
            <person name="Ishikawa N.K."/>
            <person name="Vargas-Isla R."/>
            <person name="Ushijima S."/>
            <person name="Smith C.A."/>
            <person name="Ahrendt S."/>
            <person name="Andreopoulos W."/>
            <person name="He G."/>
            <person name="Labutti K."/>
            <person name="Lipzen A."/>
            <person name="Ng V."/>
            <person name="Sandor L."/>
            <person name="Barry K."/>
            <person name="Martinez A.T."/>
            <person name="Xiao Y."/>
            <person name="Gibbons J.G."/>
            <person name="Terashima K."/>
            <person name="Hibbett D.S."/>
            <person name="Grigoriev I.V."/>
        </authorList>
    </citation>
    <scope>NUCLEOTIDE SEQUENCE</scope>
    <source>
        <strain evidence="2">TFB10291</strain>
    </source>
</reference>
<keyword evidence="1" id="KW-0175">Coiled coil</keyword>